<evidence type="ECO:0000256" key="1">
    <source>
        <dbReference type="SAM" id="Phobius"/>
    </source>
</evidence>
<keyword evidence="1" id="KW-0472">Membrane</keyword>
<dbReference type="AlphaFoldDB" id="A0AAN7U6L7"/>
<proteinExistence type="predicted"/>
<dbReference type="Proteomes" id="UP001344447">
    <property type="component" value="Unassembled WGS sequence"/>
</dbReference>
<keyword evidence="1" id="KW-0812">Transmembrane</keyword>
<gene>
    <name evidence="2" type="ORF">RB653_000927</name>
</gene>
<comment type="caution">
    <text evidence="2">The sequence shown here is derived from an EMBL/GenBank/DDBJ whole genome shotgun (WGS) entry which is preliminary data.</text>
</comment>
<protein>
    <recommendedName>
        <fullName evidence="4">Transmembrane protein</fullName>
    </recommendedName>
</protein>
<keyword evidence="1" id="KW-1133">Transmembrane helix</keyword>
<organism evidence="2 3">
    <name type="scientific">Dictyostelium firmibasis</name>
    <dbReference type="NCBI Taxonomy" id="79012"/>
    <lineage>
        <taxon>Eukaryota</taxon>
        <taxon>Amoebozoa</taxon>
        <taxon>Evosea</taxon>
        <taxon>Eumycetozoa</taxon>
        <taxon>Dictyostelia</taxon>
        <taxon>Dictyosteliales</taxon>
        <taxon>Dictyosteliaceae</taxon>
        <taxon>Dictyostelium</taxon>
    </lineage>
</organism>
<accession>A0AAN7U6L7</accession>
<feature type="transmembrane region" description="Helical" evidence="1">
    <location>
        <begin position="12"/>
        <end position="33"/>
    </location>
</feature>
<feature type="transmembrane region" description="Helical" evidence="1">
    <location>
        <begin position="183"/>
        <end position="207"/>
    </location>
</feature>
<evidence type="ECO:0008006" key="4">
    <source>
        <dbReference type="Google" id="ProtNLM"/>
    </source>
</evidence>
<sequence>MKIVVSIGSGISFFFLLVTTLLIGVSLFCPIYKVQYETMKYGVDLKDSNYNAKLTLYYFEYYVEYEINPLLGSSIYSQTIDLDFSSNLAPELIKRNENKKQPIFNKSEENYDQSHNRTKISNYYNTKMNYFQSNSPLYQFLNIFNYIGKIILFLKMVPIILVITKMSLQLYGNTLSQRNIRALLNFSVILVQGGILILLILMVFLLFHVPKVFRLQDRFESNLISLNNNNNSNDSNSDKYVYNQTDLYGFKGTTLYLDTCQTKPFDYYIYYGRCKTFTGKAHSLDGLSNELDYRWGPSISWFLTLTSTILEFIVFVILLKTFVIESMYQINGTTINRVNRNPNGNVEMSSIPSKMVFLNIEIKSEISNEN</sequence>
<feature type="transmembrane region" description="Helical" evidence="1">
    <location>
        <begin position="299"/>
        <end position="319"/>
    </location>
</feature>
<evidence type="ECO:0000313" key="3">
    <source>
        <dbReference type="Proteomes" id="UP001344447"/>
    </source>
</evidence>
<reference evidence="2 3" key="1">
    <citation type="submission" date="2023-11" db="EMBL/GenBank/DDBJ databases">
        <title>Dfirmibasis_genome.</title>
        <authorList>
            <person name="Edelbroek B."/>
            <person name="Kjellin J."/>
            <person name="Jerlstrom-Hultqvist J."/>
            <person name="Soderbom F."/>
        </authorList>
    </citation>
    <scope>NUCLEOTIDE SEQUENCE [LARGE SCALE GENOMIC DNA]</scope>
    <source>
        <strain evidence="2 3">TNS-C-14</strain>
    </source>
</reference>
<evidence type="ECO:0000313" key="2">
    <source>
        <dbReference type="EMBL" id="KAK5580903.1"/>
    </source>
</evidence>
<keyword evidence="3" id="KW-1185">Reference proteome</keyword>
<feature type="transmembrane region" description="Helical" evidence="1">
    <location>
        <begin position="143"/>
        <end position="163"/>
    </location>
</feature>
<dbReference type="EMBL" id="JAVFKY010000002">
    <property type="protein sequence ID" value="KAK5580903.1"/>
    <property type="molecule type" value="Genomic_DNA"/>
</dbReference>
<name>A0AAN7U6L7_9MYCE</name>